<name>A0ABT8F550_9BACT</name>
<sequence length="118" mass="13158">MKKLLLMLFAITTLLSCQTSQEKSVIGRWTNLESNSLGNIDEIEFIDDKNCIIVMSGMMSLGNGQSFCTYKRLNNRLILCDNLQGGIVLDIKSPDTLLGSIGLIELKLIRTKPNRHGE</sequence>
<dbReference type="RefSeq" id="WP_320004128.1">
    <property type="nucleotide sequence ID" value="NZ_JAUHJS010000004.1"/>
</dbReference>
<keyword evidence="2" id="KW-1185">Reference proteome</keyword>
<dbReference type="Proteomes" id="UP001168552">
    <property type="component" value="Unassembled WGS sequence"/>
</dbReference>
<dbReference type="EMBL" id="JAUHJS010000004">
    <property type="protein sequence ID" value="MDN4165597.1"/>
    <property type="molecule type" value="Genomic_DNA"/>
</dbReference>
<evidence type="ECO:0008006" key="3">
    <source>
        <dbReference type="Google" id="ProtNLM"/>
    </source>
</evidence>
<evidence type="ECO:0000313" key="1">
    <source>
        <dbReference type="EMBL" id="MDN4165597.1"/>
    </source>
</evidence>
<protein>
    <recommendedName>
        <fullName evidence="3">Lipocalin-like domain-containing protein</fullName>
    </recommendedName>
</protein>
<comment type="caution">
    <text evidence="1">The sequence shown here is derived from an EMBL/GenBank/DDBJ whole genome shotgun (WGS) entry which is preliminary data.</text>
</comment>
<organism evidence="1 2">
    <name type="scientific">Shiella aurantiaca</name>
    <dbReference type="NCBI Taxonomy" id="3058365"/>
    <lineage>
        <taxon>Bacteria</taxon>
        <taxon>Pseudomonadati</taxon>
        <taxon>Bacteroidota</taxon>
        <taxon>Cytophagia</taxon>
        <taxon>Cytophagales</taxon>
        <taxon>Shiellaceae</taxon>
        <taxon>Shiella</taxon>
    </lineage>
</organism>
<evidence type="ECO:0000313" key="2">
    <source>
        <dbReference type="Proteomes" id="UP001168552"/>
    </source>
</evidence>
<accession>A0ABT8F550</accession>
<dbReference type="PROSITE" id="PS51257">
    <property type="entry name" value="PROKAR_LIPOPROTEIN"/>
    <property type="match status" value="1"/>
</dbReference>
<reference evidence="1" key="1">
    <citation type="submission" date="2023-06" db="EMBL/GenBank/DDBJ databases">
        <title>Cytophagales bacterium Strain LB-30, isolated from soil.</title>
        <authorList>
            <person name="Liu B."/>
        </authorList>
    </citation>
    <scope>NUCLEOTIDE SEQUENCE</scope>
    <source>
        <strain evidence="1">LB-30</strain>
    </source>
</reference>
<proteinExistence type="predicted"/>
<gene>
    <name evidence="1" type="ORF">QWY31_08795</name>
</gene>